<dbReference type="WBParaSite" id="snap_masked-unitig_25690-processed-gene-0.1-mRNA-1">
    <property type="protein sequence ID" value="snap_masked-unitig_25690-processed-gene-0.1-mRNA-1"/>
    <property type="gene ID" value="snap_masked-unitig_25690-processed-gene-0.1"/>
</dbReference>
<name>A0A1I8JP74_9PLAT</name>
<evidence type="ECO:0000256" key="1">
    <source>
        <dbReference type="SAM" id="MobiDB-lite"/>
    </source>
</evidence>
<organism evidence="2 3">
    <name type="scientific">Macrostomum lignano</name>
    <dbReference type="NCBI Taxonomy" id="282301"/>
    <lineage>
        <taxon>Eukaryota</taxon>
        <taxon>Metazoa</taxon>
        <taxon>Spiralia</taxon>
        <taxon>Lophotrochozoa</taxon>
        <taxon>Platyhelminthes</taxon>
        <taxon>Rhabditophora</taxon>
        <taxon>Macrostomorpha</taxon>
        <taxon>Macrostomida</taxon>
        <taxon>Macrostomidae</taxon>
        <taxon>Macrostomum</taxon>
    </lineage>
</organism>
<feature type="region of interest" description="Disordered" evidence="1">
    <location>
        <begin position="219"/>
        <end position="239"/>
    </location>
</feature>
<dbReference type="AlphaFoldDB" id="A0A1I8JP74"/>
<evidence type="ECO:0000313" key="3">
    <source>
        <dbReference type="WBParaSite" id="snap_masked-unitig_25690-processed-gene-0.1-mRNA-1"/>
    </source>
</evidence>
<keyword evidence="2" id="KW-1185">Reference proteome</keyword>
<evidence type="ECO:0000313" key="2">
    <source>
        <dbReference type="Proteomes" id="UP000095280"/>
    </source>
</evidence>
<reference evidence="3" key="1">
    <citation type="submission" date="2016-11" db="UniProtKB">
        <authorList>
            <consortium name="WormBaseParasite"/>
        </authorList>
    </citation>
    <scope>IDENTIFICATION</scope>
</reference>
<protein>
    <submittedName>
        <fullName evidence="3">VWFD domain-containing protein</fullName>
    </submittedName>
</protein>
<dbReference type="Proteomes" id="UP000095280">
    <property type="component" value="Unplaced"/>
</dbReference>
<proteinExistence type="predicted"/>
<sequence length="529" mass="59420">CPKSVTRVTCIDDSRRVVTHTSWRLGAGLPEKGSKREKKIVCLSNLKPIRGPCKRNGYRQVTFVSYRLRKCKACVRVQRKSNELCPTELRCESCAQQRSTVCILSSATMSMPECLAVEFETIFRPHCGRIRPPSSRDSLAEYDSIANSQYSNRFNRLSLIDRPEVRVRMIWARYGAHRLHLQLPSKLSKSHSESSCGREPPGDQADCYAAGHRQGKKGVARTDTCGTWSRSQPLPGGKREVSKVIQEGLMHSDNVIKVCCAVAPTLGCVAYSLPERRADRKATKVVCYEKEKPDRSPCGEDGYRQVKLVSYQAARLQVYPESRGAPENECKSISKKSKGACRSDGFQSVFYEHEKLVNCECQKQVQTRKIRCACPKTRVKRRCVDNKIVTTKTSFNSVETAAIGRGAIIAVESPAPAKKRVVKHKCVGNKRIYEYLEHPCRCDALGDPHFLMYDGVPLHFQGECKYTLTKLKTRRIRAPSTCRLMKRCPISLHWPGDFGCSTPAHYVPSSCHEVSACSAPFERPSNGYV</sequence>
<accession>A0A1I8JP74</accession>